<evidence type="ECO:0000313" key="3">
    <source>
        <dbReference type="Proteomes" id="UP000054321"/>
    </source>
</evidence>
<evidence type="ECO:0000313" key="2">
    <source>
        <dbReference type="EMBL" id="KIM96362.1"/>
    </source>
</evidence>
<dbReference type="PANTHER" id="PTHR33112:SF9">
    <property type="entry name" value="HETEROKARYON INCOMPATIBILITY DOMAIN-CONTAINING PROTEIN"/>
    <property type="match status" value="1"/>
</dbReference>
<name>A0A0C3D366_OIDMZ</name>
<dbReference type="OrthoDB" id="3562689at2759"/>
<reference evidence="3" key="2">
    <citation type="submission" date="2015-01" db="EMBL/GenBank/DDBJ databases">
        <title>Evolutionary Origins and Diversification of the Mycorrhizal Mutualists.</title>
        <authorList>
            <consortium name="DOE Joint Genome Institute"/>
            <consortium name="Mycorrhizal Genomics Consortium"/>
            <person name="Kohler A."/>
            <person name="Kuo A."/>
            <person name="Nagy L.G."/>
            <person name="Floudas D."/>
            <person name="Copeland A."/>
            <person name="Barry K.W."/>
            <person name="Cichocki N."/>
            <person name="Veneault-Fourrey C."/>
            <person name="LaButti K."/>
            <person name="Lindquist E.A."/>
            <person name="Lipzen A."/>
            <person name="Lundell T."/>
            <person name="Morin E."/>
            <person name="Murat C."/>
            <person name="Riley R."/>
            <person name="Ohm R."/>
            <person name="Sun H."/>
            <person name="Tunlid A."/>
            <person name="Henrissat B."/>
            <person name="Grigoriev I.V."/>
            <person name="Hibbett D.S."/>
            <person name="Martin F."/>
        </authorList>
    </citation>
    <scope>NUCLEOTIDE SEQUENCE [LARGE SCALE GENOMIC DNA]</scope>
    <source>
        <strain evidence="3">Zn</strain>
    </source>
</reference>
<dbReference type="PANTHER" id="PTHR33112">
    <property type="entry name" value="DOMAIN PROTEIN, PUTATIVE-RELATED"/>
    <property type="match status" value="1"/>
</dbReference>
<evidence type="ECO:0000259" key="1">
    <source>
        <dbReference type="Pfam" id="PF06985"/>
    </source>
</evidence>
<reference evidence="2 3" key="1">
    <citation type="submission" date="2014-04" db="EMBL/GenBank/DDBJ databases">
        <authorList>
            <consortium name="DOE Joint Genome Institute"/>
            <person name="Kuo A."/>
            <person name="Martino E."/>
            <person name="Perotto S."/>
            <person name="Kohler A."/>
            <person name="Nagy L.G."/>
            <person name="Floudas D."/>
            <person name="Copeland A."/>
            <person name="Barry K.W."/>
            <person name="Cichocki N."/>
            <person name="Veneault-Fourrey C."/>
            <person name="LaButti K."/>
            <person name="Lindquist E.A."/>
            <person name="Lipzen A."/>
            <person name="Lundell T."/>
            <person name="Morin E."/>
            <person name="Murat C."/>
            <person name="Sun H."/>
            <person name="Tunlid A."/>
            <person name="Henrissat B."/>
            <person name="Grigoriev I.V."/>
            <person name="Hibbett D.S."/>
            <person name="Martin F."/>
            <person name="Nordberg H.P."/>
            <person name="Cantor M.N."/>
            <person name="Hua S.X."/>
        </authorList>
    </citation>
    <scope>NUCLEOTIDE SEQUENCE [LARGE SCALE GENOMIC DNA]</scope>
    <source>
        <strain evidence="2 3">Zn</strain>
    </source>
</reference>
<proteinExistence type="predicted"/>
<dbReference type="InterPro" id="IPR010730">
    <property type="entry name" value="HET"/>
</dbReference>
<accession>A0A0C3D366</accession>
<gene>
    <name evidence="2" type="ORF">OIDMADRAFT_170006</name>
</gene>
<dbReference type="EMBL" id="KN832884">
    <property type="protein sequence ID" value="KIM96362.1"/>
    <property type="molecule type" value="Genomic_DNA"/>
</dbReference>
<protein>
    <recommendedName>
        <fullName evidence="1">Heterokaryon incompatibility domain-containing protein</fullName>
    </recommendedName>
</protein>
<dbReference type="Pfam" id="PF06985">
    <property type="entry name" value="HET"/>
    <property type="match status" value="1"/>
</dbReference>
<feature type="domain" description="Heterokaryon incompatibility" evidence="1">
    <location>
        <begin position="158"/>
        <end position="310"/>
    </location>
</feature>
<keyword evidence="3" id="KW-1185">Reference proteome</keyword>
<sequence length="676" mass="76659">MSQPSSRVLARDPCRICWYPSWTEVPGDEDEKYELVCSNFDDLRLSSAASCLGCAVLVQAWEYGTPAADERTKEYITFNRCSGNLYVHLFKAENLPTILQWLGACEQRHGTCSAPTDHVPPRLLDLESGSPNVVRLVELEQLQMSSRNKVGIKFDLRYACLSHCWGKTRFKHLTRGSNLAANCKGIPISGLPQTFRDAIAISRALSIRYLWIDSLCIVQDDHADWRSHVNKMAQIYHNAYLTLAAGTSRDDAGGFFQQTTLPFSSPSSFKLLDGKMEYKIYIRQCLPHPDENWPAGPEMPLMSRGWVFQERLLSRRFLCFAANEVLWECLEDVACSCSTTVDGFKQHGQSENPGFLNCSPSKFEYAKIEGLPREELWSLWRELVTQYTRRELSYPDDKLPALAGLARNFQAANAGDYAHGMWVDCIEKDMLWQNHGYSNNEFRPRKAPSWSWVSAADGGIEWEGNLQVSSMEVISLMGEARDDDQIDGASRVLLHLRGPVTHICLHREDVVNGMEVYQGYRGCSVNKWTISDDHPGTTSESMLGTSRTSSTFENTLPSGRRRILSPIAWPPGVKVIEAQQNRGQFWTDYKFWSDEEKLWHTLNDVIFLDLGIENDFVPHGYERPDFCWAAGLILRSCDRELGGTAIYERIGWLRFCTGKPRSDWKPAGPVTQILIA</sequence>
<dbReference type="HOGENOM" id="CLU_002639_2_18_1"/>
<organism evidence="2 3">
    <name type="scientific">Oidiodendron maius (strain Zn)</name>
    <dbReference type="NCBI Taxonomy" id="913774"/>
    <lineage>
        <taxon>Eukaryota</taxon>
        <taxon>Fungi</taxon>
        <taxon>Dikarya</taxon>
        <taxon>Ascomycota</taxon>
        <taxon>Pezizomycotina</taxon>
        <taxon>Leotiomycetes</taxon>
        <taxon>Leotiomycetes incertae sedis</taxon>
        <taxon>Myxotrichaceae</taxon>
        <taxon>Oidiodendron</taxon>
    </lineage>
</organism>
<dbReference type="InParanoid" id="A0A0C3D366"/>
<dbReference type="AlphaFoldDB" id="A0A0C3D366"/>
<dbReference type="Proteomes" id="UP000054321">
    <property type="component" value="Unassembled WGS sequence"/>
</dbReference>